<dbReference type="GO" id="GO:0004197">
    <property type="term" value="F:cysteine-type endopeptidase activity"/>
    <property type="evidence" value="ECO:0007669"/>
    <property type="project" value="InterPro"/>
</dbReference>
<keyword evidence="1" id="KW-0175">Coiled coil</keyword>
<keyword evidence="4" id="KW-1185">Reference proteome</keyword>
<evidence type="ECO:0000313" key="3">
    <source>
        <dbReference type="EMBL" id="KAJ3569715.1"/>
    </source>
</evidence>
<comment type="caution">
    <text evidence="3">The sequence shown here is derived from an EMBL/GenBank/DDBJ whole genome shotgun (WGS) entry which is preliminary data.</text>
</comment>
<evidence type="ECO:0000313" key="4">
    <source>
        <dbReference type="Proteomes" id="UP001148614"/>
    </source>
</evidence>
<organism evidence="3 4">
    <name type="scientific">Xylaria arbuscula</name>
    <dbReference type="NCBI Taxonomy" id="114810"/>
    <lineage>
        <taxon>Eukaryota</taxon>
        <taxon>Fungi</taxon>
        <taxon>Dikarya</taxon>
        <taxon>Ascomycota</taxon>
        <taxon>Pezizomycotina</taxon>
        <taxon>Sordariomycetes</taxon>
        <taxon>Xylariomycetidae</taxon>
        <taxon>Xylariales</taxon>
        <taxon>Xylariaceae</taxon>
        <taxon>Xylaria</taxon>
    </lineage>
</organism>
<feature type="region of interest" description="Disordered" evidence="2">
    <location>
        <begin position="32"/>
        <end position="81"/>
    </location>
</feature>
<evidence type="ECO:0008006" key="5">
    <source>
        <dbReference type="Google" id="ProtNLM"/>
    </source>
</evidence>
<feature type="compositionally biased region" description="Polar residues" evidence="2">
    <location>
        <begin position="54"/>
        <end position="65"/>
    </location>
</feature>
<accession>A0A9W8TKT1</accession>
<sequence length="1845" mass="204199">MASFTAQADAIRSAIVSVSTCTPAISASLKELLQGRQDTDESSKPPLKSSRKPAQSTAKTKSSTAKRPAKGAADACHGANDMSPKEKAALATHVINASLKALATAAKSPPGTSRTQSPAKGSTSKTSARTRLRRSASMPVTPLQPRSLNRVETSPITIKSNSLQSTPASTGCLALVECARVAFATLRNLQASGTVTLPDFQLESGMSSLITKLIALRLFDHAVRELRILKRRLEGMAPANGVKKTGIPTKGSATVPQTLSDLLNYPEGPYSDPLLGFIVTAQLHALRIIYELNKTTHLDATLPFLRPANSSSPLTLLLSYARGEKSERVKAAKQLETLSQILLSMTPSLASKDDSIAQEPRLSPSPETALEVQTLGLITRLELWNISGHKGDTDKEILLPLSKCLHAFLRRTSPEHSQRLAAAFNQVSEKIESLKLQISKCSKGSLATIYQLLARGSQEAGNPKEAKNWTLKWQGLTKSEEESAAKSCAVNAQLLTLSLQDSSQADRNLVMQVLDGMQRPLIGSVGELDDLLGTLCSLRKVAFNIINKESSCVSGQDPQECRDLLENFITQLPRFALRWLGKPPVSNGTTKDLLRFEQRRQLLSRQQRPLLESAFLLIKTQLDASRGLWEAIDPVLQDSLTLLDYMGDLGQSSKGNPSASYHVKISHLYYQLHLALRDSKSTGDEAASLRALKRSIDSVKLQSGTDQARARLLEKWEALVELCKSSNRRDDAIHALRSIRDHLVRCEVVQAITTNLACQSVRQSWKMNFETELLSRTVCNLAKLERRANDWSWLLMGEDKATVLEHDLTFILTSGNTKNQHVIDISDPIVSNLLQFYSLERYPIRRLRTLLLILTCSIDSREQLEKLRTEAEAASAKLRDECLENDAPLAHLVPYLCQSTLCILSIACGEFKLSELQQVIAQWKSMVSGCQSVKQLSQHIDDPQQLLQTLHSLADLARMKGHQAFLTEIVELSTMVSQITIEDNIETHIVQSSSLCLHYLDLSQSIKAEKALRVIMESMTLPQVSSDVVSHFHLSAAEYYLTVGTFDVAERHLEDARKAAFASSPSQPRRRHTLINRKVAMAYASFLTSGLHLERGENHKALKLAKTAVKILFYDWSQLEQYRGISSDVTTGDLSQTDSEEEDSSLDSSRMSDLDVSRANTGPEFWALVYPLYRFTCRLSSVYEHLGMYQETVYYAEQAQKIARSMGSSNYLAQSTMYLASVSLTAENIPKSLELVTEVKPTLLASEATSQAVNALCRAASVYRKAEELDSESEILTKAEMMVQDLRDRSLSKHTIIDPSEVGPTQISIKQTLPIRSRGRERMATKPAPATRKTATKKATTKTVAATPKPTECASEDVQLNSLETSVVHSRSLALIKKKEWTVAISTLQNSARLSSLSRDLSQKHFLLGISLMGQSLAQMGSDSVFSFIQDSTLSFPSVAIAAKEKTPHGQSLMKRASPTRTPQTALQDTQDFVENLHNAQEHLLEAHSIATQNGDGFLVHRIAAALQSVAILLSNTTGSCASHPAYATCSIELARNLTWRRERKANSCDASKDTKGTWPMVVDSSDSRRASLGFSIDMNRFQREYVDIIPETWNVVSLSLNETKNELCVTKLQAGFSPFALRLPLDRASSRDVDNEVFDFPQGRAELLELIQQANKTCHDARDMSQKEAKSAWWAEREELDQGLKQLLENIESMWLGGFKGIFSQHHKRSNLLARFQKTFQIILEKFLPSRQQAGGMKKKKSMPKVNLDPRILELFVGLGDATIPDCDMDEPLTDLLYFVVDVLQFHGEPNPYDEIDFDAMVVDTFDALHAYHSAAKETKKSQKGIHTILVLDKSLHTISDAQS</sequence>
<dbReference type="GO" id="GO:0005634">
    <property type="term" value="C:nucleus"/>
    <property type="evidence" value="ECO:0007669"/>
    <property type="project" value="InterPro"/>
</dbReference>
<dbReference type="EMBL" id="JANPWZ010001005">
    <property type="protein sequence ID" value="KAJ3569715.1"/>
    <property type="molecule type" value="Genomic_DNA"/>
</dbReference>
<reference evidence="3" key="1">
    <citation type="submission" date="2022-07" db="EMBL/GenBank/DDBJ databases">
        <title>Genome Sequence of Xylaria arbuscula.</title>
        <authorList>
            <person name="Buettner E."/>
        </authorList>
    </citation>
    <scope>NUCLEOTIDE SEQUENCE</scope>
    <source>
        <strain evidence="3">VT107</strain>
    </source>
</reference>
<dbReference type="GO" id="GO:0051307">
    <property type="term" value="P:meiotic chromosome separation"/>
    <property type="evidence" value="ECO:0007669"/>
    <property type="project" value="TreeGrafter"/>
</dbReference>
<feature type="region of interest" description="Disordered" evidence="2">
    <location>
        <begin position="1320"/>
        <end position="1349"/>
    </location>
</feature>
<dbReference type="Proteomes" id="UP001148614">
    <property type="component" value="Unassembled WGS sequence"/>
</dbReference>
<dbReference type="Pfam" id="PF03568">
    <property type="entry name" value="Separin_C"/>
    <property type="match status" value="1"/>
</dbReference>
<gene>
    <name evidence="3" type="ORF">NPX13_g5984</name>
</gene>
<name>A0A9W8TKT1_9PEZI</name>
<feature type="region of interest" description="Disordered" evidence="2">
    <location>
        <begin position="103"/>
        <end position="142"/>
    </location>
</feature>
<feature type="region of interest" description="Disordered" evidence="2">
    <location>
        <begin position="1130"/>
        <end position="1154"/>
    </location>
</feature>
<dbReference type="GO" id="GO:0072686">
    <property type="term" value="C:mitotic spindle"/>
    <property type="evidence" value="ECO:0007669"/>
    <property type="project" value="TreeGrafter"/>
</dbReference>
<dbReference type="PANTHER" id="PTHR12792">
    <property type="entry name" value="EXTRA SPINDLE POLES 1-RELATED"/>
    <property type="match status" value="1"/>
</dbReference>
<dbReference type="InterPro" id="IPR011990">
    <property type="entry name" value="TPR-like_helical_dom_sf"/>
</dbReference>
<evidence type="ECO:0000256" key="1">
    <source>
        <dbReference type="SAM" id="Coils"/>
    </source>
</evidence>
<dbReference type="InterPro" id="IPR005314">
    <property type="entry name" value="Peptidase_C50"/>
</dbReference>
<dbReference type="GO" id="GO:0005737">
    <property type="term" value="C:cytoplasm"/>
    <property type="evidence" value="ECO:0007669"/>
    <property type="project" value="TreeGrafter"/>
</dbReference>
<dbReference type="GO" id="GO:0006508">
    <property type="term" value="P:proteolysis"/>
    <property type="evidence" value="ECO:0007669"/>
    <property type="project" value="InterPro"/>
</dbReference>
<dbReference type="GO" id="GO:0044732">
    <property type="term" value="C:mitotic spindle pole body"/>
    <property type="evidence" value="ECO:0007669"/>
    <property type="project" value="TreeGrafter"/>
</dbReference>
<proteinExistence type="predicted"/>
<feature type="coiled-coil region" evidence="1">
    <location>
        <begin position="857"/>
        <end position="884"/>
    </location>
</feature>
<dbReference type="PANTHER" id="PTHR12792:SF0">
    <property type="entry name" value="SEPARIN"/>
    <property type="match status" value="1"/>
</dbReference>
<dbReference type="Gene3D" id="1.25.40.10">
    <property type="entry name" value="Tetratricopeptide repeat domain"/>
    <property type="match status" value="1"/>
</dbReference>
<feature type="compositionally biased region" description="Polar residues" evidence="2">
    <location>
        <begin position="111"/>
        <end position="121"/>
    </location>
</feature>
<protein>
    <recommendedName>
        <fullName evidence="5">Separase</fullName>
    </recommendedName>
</protein>
<evidence type="ECO:0000256" key="2">
    <source>
        <dbReference type="SAM" id="MobiDB-lite"/>
    </source>
</evidence>
<dbReference type="VEuPathDB" id="FungiDB:F4678DRAFT_173204"/>
<dbReference type="SUPFAM" id="SSF48452">
    <property type="entry name" value="TPR-like"/>
    <property type="match status" value="1"/>
</dbReference>